<sequence length="219" mass="25352">MDNLVSFGEAVYKSITPSPSTFFVKTLHLTSVSFFTLDICSIVGKFKFLESLNLTKCDGIRYLTIDEYHYLRCLTVLDCPDLYFIWIIHVVLQSIRFRGRVCQICSVGDWVFADDAMLHFREGRGDGGVGSLEFYYPNLSVIANVRILTLCKWTFEAVIGPALFSGRKDFRFNELKELLWINSSIEENKFDALFFFLKFCPSLERLFIKVQYSVLNYVI</sequence>
<dbReference type="Proteomes" id="UP001415857">
    <property type="component" value="Unassembled WGS sequence"/>
</dbReference>
<dbReference type="EMBL" id="JBBPBK010000006">
    <property type="protein sequence ID" value="KAK9283341.1"/>
    <property type="molecule type" value="Genomic_DNA"/>
</dbReference>
<evidence type="ECO:0000313" key="2">
    <source>
        <dbReference type="EMBL" id="KAK9283341.1"/>
    </source>
</evidence>
<protein>
    <recommendedName>
        <fullName evidence="1">At1g61320/AtMIF1 LRR domain-containing protein</fullName>
    </recommendedName>
</protein>
<proteinExistence type="predicted"/>
<dbReference type="PANTHER" id="PTHR34145">
    <property type="entry name" value="OS02G0105600 PROTEIN"/>
    <property type="match status" value="1"/>
</dbReference>
<dbReference type="AlphaFoldDB" id="A0AAP0RRQ8"/>
<name>A0AAP0RRQ8_LIQFO</name>
<dbReference type="PANTHER" id="PTHR34145:SF53">
    <property type="entry name" value="LEUCINE-RICH REPEAT DOMAIN SUPERFAMILY"/>
    <property type="match status" value="1"/>
</dbReference>
<accession>A0AAP0RRQ8</accession>
<feature type="domain" description="At1g61320/AtMIF1 LRR" evidence="1">
    <location>
        <begin position="25"/>
        <end position="212"/>
    </location>
</feature>
<organism evidence="2 3">
    <name type="scientific">Liquidambar formosana</name>
    <name type="common">Formosan gum</name>
    <dbReference type="NCBI Taxonomy" id="63359"/>
    <lineage>
        <taxon>Eukaryota</taxon>
        <taxon>Viridiplantae</taxon>
        <taxon>Streptophyta</taxon>
        <taxon>Embryophyta</taxon>
        <taxon>Tracheophyta</taxon>
        <taxon>Spermatophyta</taxon>
        <taxon>Magnoliopsida</taxon>
        <taxon>eudicotyledons</taxon>
        <taxon>Gunneridae</taxon>
        <taxon>Pentapetalae</taxon>
        <taxon>Saxifragales</taxon>
        <taxon>Altingiaceae</taxon>
        <taxon>Liquidambar</taxon>
    </lineage>
</organism>
<evidence type="ECO:0000259" key="1">
    <source>
        <dbReference type="Pfam" id="PF23622"/>
    </source>
</evidence>
<dbReference type="InterPro" id="IPR055357">
    <property type="entry name" value="LRR_At1g61320_AtMIF1"/>
</dbReference>
<keyword evidence="3" id="KW-1185">Reference proteome</keyword>
<comment type="caution">
    <text evidence="2">The sequence shown here is derived from an EMBL/GenBank/DDBJ whole genome shotgun (WGS) entry which is preliminary data.</text>
</comment>
<gene>
    <name evidence="2" type="ORF">L1049_011582</name>
</gene>
<dbReference type="SUPFAM" id="SSF52047">
    <property type="entry name" value="RNI-like"/>
    <property type="match status" value="1"/>
</dbReference>
<evidence type="ECO:0000313" key="3">
    <source>
        <dbReference type="Proteomes" id="UP001415857"/>
    </source>
</evidence>
<dbReference type="InterPro" id="IPR053772">
    <property type="entry name" value="At1g61320/At1g61330-like"/>
</dbReference>
<reference evidence="2 3" key="1">
    <citation type="journal article" date="2024" name="Plant J.">
        <title>Genome sequences and population genomics reveal climatic adaptation and genomic divergence between two closely related sweetgum species.</title>
        <authorList>
            <person name="Xu W.Q."/>
            <person name="Ren C.Q."/>
            <person name="Zhang X.Y."/>
            <person name="Comes H.P."/>
            <person name="Liu X.H."/>
            <person name="Li Y.G."/>
            <person name="Kettle C.J."/>
            <person name="Jalonen R."/>
            <person name="Gaisberger H."/>
            <person name="Ma Y.Z."/>
            <person name="Qiu Y.X."/>
        </authorList>
    </citation>
    <scope>NUCLEOTIDE SEQUENCE [LARGE SCALE GENOMIC DNA]</scope>
    <source>
        <strain evidence="2">Hangzhou</strain>
    </source>
</reference>
<dbReference type="Pfam" id="PF23622">
    <property type="entry name" value="LRR_At1g61320_AtMIF1"/>
    <property type="match status" value="1"/>
</dbReference>